<keyword evidence="2" id="KW-1185">Reference proteome</keyword>
<sequence>MQLDTVFYLILAGGQKPVKVELVDQAFRIYKTPKTPAHASIRAWADGWSTFGASQFSTATFTPNPSTRPPFPNRTKLSPLKRRYFKAQPRSFGQNLKPFWFQDRISLRS</sequence>
<reference evidence="2" key="1">
    <citation type="journal article" date="2014" name="Proc. Natl. Acad. Sci. U.S.A.">
        <title>Extensive sampling of basidiomycete genomes demonstrates inadequacy of the white-rot/brown-rot paradigm for wood decay fungi.</title>
        <authorList>
            <person name="Riley R."/>
            <person name="Salamov A.A."/>
            <person name="Brown D.W."/>
            <person name="Nagy L.G."/>
            <person name="Floudas D."/>
            <person name="Held B.W."/>
            <person name="Levasseur A."/>
            <person name="Lombard V."/>
            <person name="Morin E."/>
            <person name="Otillar R."/>
            <person name="Lindquist E.A."/>
            <person name="Sun H."/>
            <person name="LaButti K.M."/>
            <person name="Schmutz J."/>
            <person name="Jabbour D."/>
            <person name="Luo H."/>
            <person name="Baker S.E."/>
            <person name="Pisabarro A.G."/>
            <person name="Walton J.D."/>
            <person name="Blanchette R.A."/>
            <person name="Henrissat B."/>
            <person name="Martin F."/>
            <person name="Cullen D."/>
            <person name="Hibbett D.S."/>
            <person name="Grigoriev I.V."/>
        </authorList>
    </citation>
    <scope>NUCLEOTIDE SEQUENCE [LARGE SCALE GENOMIC DNA]</scope>
    <source>
        <strain evidence="2">CBS 339.88</strain>
    </source>
</reference>
<name>A0A067SY75_GALM3</name>
<organism evidence="1 2">
    <name type="scientific">Galerina marginata (strain CBS 339.88)</name>
    <dbReference type="NCBI Taxonomy" id="685588"/>
    <lineage>
        <taxon>Eukaryota</taxon>
        <taxon>Fungi</taxon>
        <taxon>Dikarya</taxon>
        <taxon>Basidiomycota</taxon>
        <taxon>Agaricomycotina</taxon>
        <taxon>Agaricomycetes</taxon>
        <taxon>Agaricomycetidae</taxon>
        <taxon>Agaricales</taxon>
        <taxon>Agaricineae</taxon>
        <taxon>Strophariaceae</taxon>
        <taxon>Galerina</taxon>
    </lineage>
</organism>
<dbReference type="HOGENOM" id="CLU_2184165_0_0_1"/>
<accession>A0A067SY75</accession>
<proteinExistence type="predicted"/>
<dbReference type="OrthoDB" id="10582987at2759"/>
<dbReference type="EMBL" id="KL142391">
    <property type="protein sequence ID" value="KDR71723.1"/>
    <property type="molecule type" value="Genomic_DNA"/>
</dbReference>
<dbReference type="Proteomes" id="UP000027222">
    <property type="component" value="Unassembled WGS sequence"/>
</dbReference>
<evidence type="ECO:0000313" key="1">
    <source>
        <dbReference type="EMBL" id="KDR71723.1"/>
    </source>
</evidence>
<dbReference type="AlphaFoldDB" id="A0A067SY75"/>
<protein>
    <submittedName>
        <fullName evidence="1">Uncharacterized protein</fullName>
    </submittedName>
</protein>
<gene>
    <name evidence="1" type="ORF">GALMADRAFT_777069</name>
</gene>
<evidence type="ECO:0000313" key="2">
    <source>
        <dbReference type="Proteomes" id="UP000027222"/>
    </source>
</evidence>